<name>V6LBM0_9EUKA</name>
<dbReference type="EMBL" id="AUWU02000005">
    <property type="protein sequence ID" value="KAH0573183.1"/>
    <property type="molecule type" value="Genomic_DNA"/>
</dbReference>
<reference evidence="1 2" key="1">
    <citation type="journal article" date="2014" name="PLoS Genet.">
        <title>The Genome of Spironucleus salmonicida Highlights a Fish Pathogen Adapted to Fluctuating Environments.</title>
        <authorList>
            <person name="Xu F."/>
            <person name="Jerlstrom-Hultqvist J."/>
            <person name="Einarsson E."/>
            <person name="Astvaldsson A."/>
            <person name="Svard S.G."/>
            <person name="Andersson J.O."/>
        </authorList>
    </citation>
    <scope>NUCLEOTIDE SEQUENCE</scope>
    <source>
        <strain evidence="2">ATCC 50377</strain>
    </source>
</reference>
<protein>
    <submittedName>
        <fullName evidence="1">Uncharacterized protein</fullName>
    </submittedName>
</protein>
<evidence type="ECO:0000313" key="2">
    <source>
        <dbReference type="EMBL" id="KAH0573183.1"/>
    </source>
</evidence>
<evidence type="ECO:0000313" key="3">
    <source>
        <dbReference type="Proteomes" id="UP000018208"/>
    </source>
</evidence>
<dbReference type="EMBL" id="KI546167">
    <property type="protein sequence ID" value="EST41817.1"/>
    <property type="molecule type" value="Genomic_DNA"/>
</dbReference>
<dbReference type="AlphaFoldDB" id="V6LBM0"/>
<organism evidence="1">
    <name type="scientific">Spironucleus salmonicida</name>
    <dbReference type="NCBI Taxonomy" id="348837"/>
    <lineage>
        <taxon>Eukaryota</taxon>
        <taxon>Metamonada</taxon>
        <taxon>Diplomonadida</taxon>
        <taxon>Hexamitidae</taxon>
        <taxon>Hexamitinae</taxon>
        <taxon>Spironucleus</taxon>
    </lineage>
</organism>
<reference evidence="2" key="2">
    <citation type="submission" date="2020-12" db="EMBL/GenBank/DDBJ databases">
        <title>New Spironucleus salmonicida genome in near-complete chromosomes.</title>
        <authorList>
            <person name="Xu F."/>
            <person name="Kurt Z."/>
            <person name="Jimenez-Gonzalez A."/>
            <person name="Astvaldsson A."/>
            <person name="Andersson J.O."/>
            <person name="Svard S.G."/>
        </authorList>
    </citation>
    <scope>NUCLEOTIDE SEQUENCE</scope>
    <source>
        <strain evidence="2">ATCC 50377</strain>
    </source>
</reference>
<accession>V6LBM0</accession>
<dbReference type="Proteomes" id="UP000018208">
    <property type="component" value="Unassembled WGS sequence"/>
</dbReference>
<keyword evidence="3" id="KW-1185">Reference proteome</keyword>
<proteinExistence type="predicted"/>
<sequence length="198" mass="22857">MKTHEIRYPVHPYTTFIDFPQDIQNDKVLRRKSLEWLDFEKLVIKLKYQPEDSYLSAFYDDNDVCYVASGTFLSRICFKSLQTIDFCKIHSRINCVQKIDKFIVIGTMMGDVIFTDLTGNIVFQFMISSIVKGPIGQFKEYKKLIFAIGHRIITKINITNQKFEIFAEFGSIYGIVFDEIKGTCLVACDTGLISLVID</sequence>
<evidence type="ECO:0000313" key="1">
    <source>
        <dbReference type="EMBL" id="EST41817.1"/>
    </source>
</evidence>
<gene>
    <name evidence="1" type="ORF">SS50377_18651</name>
    <name evidence="2" type="ORF">SS50377_25302</name>
</gene>
<dbReference type="VEuPathDB" id="GiardiaDB:SS50377_25302"/>